<dbReference type="Proteomes" id="UP000763447">
    <property type="component" value="Unassembled WGS sequence"/>
</dbReference>
<keyword evidence="1" id="KW-0732">Signal</keyword>
<feature type="chain" id="PRO_5046600350" evidence="1">
    <location>
        <begin position="23"/>
        <end position="116"/>
    </location>
</feature>
<gene>
    <name evidence="2" type="ORF">HC026_00630</name>
</gene>
<reference evidence="2 3" key="1">
    <citation type="submission" date="2020-04" db="EMBL/GenBank/DDBJ databases">
        <title>A novel species of genus Lactobacillus that was isolated from fermented food Zha-chili.</title>
        <authorList>
            <person name="Zhang Z."/>
        </authorList>
    </citation>
    <scope>NUCLEOTIDE SEQUENCE [LARGE SCALE GENOMIC DNA]</scope>
    <source>
        <strain evidence="3">HBUAS51383</strain>
    </source>
</reference>
<sequence>MHLKKLAMLGSAVLSLGVGMTAAQTKASAHSFFYWEHPHWVTVRKTTTIAKIHNTYPLYKSYSVGEWIVYPGYHLKVHHGASYDWLVESGKFNTNSYYTYAVERGSGTKWFRQGIH</sequence>
<organism evidence="2 3">
    <name type="scientific">Secundilactobacillus angelensis</name>
    <dbReference type="NCBI Taxonomy" id="2722706"/>
    <lineage>
        <taxon>Bacteria</taxon>
        <taxon>Bacillati</taxon>
        <taxon>Bacillota</taxon>
        <taxon>Bacilli</taxon>
        <taxon>Lactobacillales</taxon>
        <taxon>Lactobacillaceae</taxon>
        <taxon>Secundilactobacillus</taxon>
    </lineage>
</organism>
<evidence type="ECO:0000256" key="1">
    <source>
        <dbReference type="SAM" id="SignalP"/>
    </source>
</evidence>
<protein>
    <submittedName>
        <fullName evidence="2">Uncharacterized protein</fullName>
    </submittedName>
</protein>
<accession>A0ABX1KU14</accession>
<dbReference type="EMBL" id="JAAXLJ010000001">
    <property type="protein sequence ID" value="NLR17417.1"/>
    <property type="molecule type" value="Genomic_DNA"/>
</dbReference>
<dbReference type="RefSeq" id="WP_168924035.1">
    <property type="nucleotide sequence ID" value="NZ_JAAXLJ010000001.1"/>
</dbReference>
<name>A0ABX1KU14_9LACO</name>
<proteinExistence type="predicted"/>
<feature type="signal peptide" evidence="1">
    <location>
        <begin position="1"/>
        <end position="22"/>
    </location>
</feature>
<evidence type="ECO:0000313" key="3">
    <source>
        <dbReference type="Proteomes" id="UP000763447"/>
    </source>
</evidence>
<evidence type="ECO:0000313" key="2">
    <source>
        <dbReference type="EMBL" id="NLR17417.1"/>
    </source>
</evidence>
<keyword evidence="3" id="KW-1185">Reference proteome</keyword>
<comment type="caution">
    <text evidence="2">The sequence shown here is derived from an EMBL/GenBank/DDBJ whole genome shotgun (WGS) entry which is preliminary data.</text>
</comment>